<organism evidence="2 3">
    <name type="scientific">Kibdelosporangium phytohabitans</name>
    <dbReference type="NCBI Taxonomy" id="860235"/>
    <lineage>
        <taxon>Bacteria</taxon>
        <taxon>Bacillati</taxon>
        <taxon>Actinomycetota</taxon>
        <taxon>Actinomycetes</taxon>
        <taxon>Pseudonocardiales</taxon>
        <taxon>Pseudonocardiaceae</taxon>
        <taxon>Kibdelosporangium</taxon>
    </lineage>
</organism>
<dbReference type="KEGG" id="kphy:AOZ06_07715"/>
<reference evidence="2 3" key="1">
    <citation type="submission" date="2015-07" db="EMBL/GenBank/DDBJ databases">
        <title>Genome sequencing of Kibdelosporangium phytohabitans.</title>
        <authorList>
            <person name="Qin S."/>
            <person name="Xing K."/>
        </authorList>
    </citation>
    <scope>NUCLEOTIDE SEQUENCE [LARGE SCALE GENOMIC DNA]</scope>
    <source>
        <strain evidence="2 3">KLBMP1111</strain>
    </source>
</reference>
<dbReference type="AlphaFoldDB" id="A0A0N9HX94"/>
<dbReference type="EMBL" id="CP012752">
    <property type="protein sequence ID" value="ALG06830.1"/>
    <property type="molecule type" value="Genomic_DNA"/>
</dbReference>
<proteinExistence type="predicted"/>
<evidence type="ECO:0000313" key="2">
    <source>
        <dbReference type="EMBL" id="ALG06830.1"/>
    </source>
</evidence>
<dbReference type="STRING" id="860235.AOZ06_07715"/>
<gene>
    <name evidence="2" type="ORF">AOZ06_07715</name>
</gene>
<keyword evidence="3" id="KW-1185">Reference proteome</keyword>
<evidence type="ECO:0000313" key="3">
    <source>
        <dbReference type="Proteomes" id="UP000063699"/>
    </source>
</evidence>
<feature type="region of interest" description="Disordered" evidence="1">
    <location>
        <begin position="291"/>
        <end position="313"/>
    </location>
</feature>
<sequence>MHLAPRVVQQAVTQLEAVLKSPAAYDRAIHVINDVPIATEALCCLLDVGRHVLAEQAAAEGQPLPELRDRFAAELDGLASEFIHPNEFGGYDVDHARLAEIAHEFFAEALAKRTEEADLLRGEMINLVDLPRQLKKLHGLTRAIVADLAERSVEWDNAFGTGEGAPGPQFRSIVDEYLPGLRQLIAKQAAGSPSVLPCGYDGDRVENDEVTADEHERHCQSPEPRVWDNPGLMPPQSMKLRDGLNHVWTHCVSDCWSTWDDDIGSVHRKWPQLAADGLHLMTVVENPPAGFPKTIVTSGDPQAAQDKPDSVTP</sequence>
<dbReference type="Proteomes" id="UP000063699">
    <property type="component" value="Chromosome"/>
</dbReference>
<accession>A0A0N9HX94</accession>
<name>A0A0N9HX94_9PSEU</name>
<protein>
    <submittedName>
        <fullName evidence="2">Uncharacterized protein</fullName>
    </submittedName>
</protein>
<evidence type="ECO:0000256" key="1">
    <source>
        <dbReference type="SAM" id="MobiDB-lite"/>
    </source>
</evidence>